<dbReference type="Proteomes" id="UP001055108">
    <property type="component" value="Unassembled WGS sequence"/>
</dbReference>
<gene>
    <name evidence="1" type="ORF">NBEOAGPD_2123</name>
</gene>
<protein>
    <submittedName>
        <fullName evidence="1">Uncharacterized protein</fullName>
    </submittedName>
</protein>
<proteinExistence type="predicted"/>
<dbReference type="EMBL" id="BPQM01000047">
    <property type="protein sequence ID" value="GJD78903.1"/>
    <property type="molecule type" value="Genomic_DNA"/>
</dbReference>
<reference evidence="1" key="1">
    <citation type="journal article" date="2016" name="Front. Microbiol.">
        <title>Genome Sequence of the Piezophilic, Mesophilic Sulfate-Reducing Bacterium Desulfovibrio indicus J2T.</title>
        <authorList>
            <person name="Cao J."/>
            <person name="Maignien L."/>
            <person name="Shao Z."/>
            <person name="Alain K."/>
            <person name="Jebbar M."/>
        </authorList>
    </citation>
    <scope>NUCLEOTIDE SEQUENCE</scope>
    <source>
        <strain evidence="1">NBRC 103626</strain>
    </source>
</reference>
<sequence>MSGRVAGHVAKQRALVARLRASGLPVVEAEALLDTFEDLQRQHEAHLAKAEEKAGYSG</sequence>
<keyword evidence="2" id="KW-1185">Reference proteome</keyword>
<dbReference type="RefSeq" id="WP_009866542.1">
    <property type="nucleotide sequence ID" value="NZ_BPQM01000047.1"/>
</dbReference>
<evidence type="ECO:0000313" key="1">
    <source>
        <dbReference type="EMBL" id="GJD78903.1"/>
    </source>
</evidence>
<organism evidence="1 2">
    <name type="scientific">Methylobacterium gregans</name>
    <dbReference type="NCBI Taxonomy" id="374424"/>
    <lineage>
        <taxon>Bacteria</taxon>
        <taxon>Pseudomonadati</taxon>
        <taxon>Pseudomonadota</taxon>
        <taxon>Alphaproteobacteria</taxon>
        <taxon>Hyphomicrobiales</taxon>
        <taxon>Methylobacteriaceae</taxon>
        <taxon>Methylobacterium</taxon>
    </lineage>
</organism>
<comment type="caution">
    <text evidence="1">The sequence shown here is derived from an EMBL/GenBank/DDBJ whole genome shotgun (WGS) entry which is preliminary data.</text>
</comment>
<accession>A0AA37MBE2</accession>
<dbReference type="AlphaFoldDB" id="A0AA37MBE2"/>
<name>A0AA37MBE2_9HYPH</name>
<evidence type="ECO:0000313" key="2">
    <source>
        <dbReference type="Proteomes" id="UP001055108"/>
    </source>
</evidence>
<reference evidence="1" key="2">
    <citation type="submission" date="2021-08" db="EMBL/GenBank/DDBJ databases">
        <authorList>
            <person name="Tani A."/>
            <person name="Ola A."/>
            <person name="Ogura Y."/>
            <person name="Katsura K."/>
            <person name="Hayashi T."/>
        </authorList>
    </citation>
    <scope>NUCLEOTIDE SEQUENCE</scope>
    <source>
        <strain evidence="1">NBRC 103626</strain>
    </source>
</reference>